<name>A0A4Q9L617_9MICR</name>
<organism evidence="1 2">
    <name type="scientific">Hamiltosporidium magnivora</name>
    <dbReference type="NCBI Taxonomy" id="148818"/>
    <lineage>
        <taxon>Eukaryota</taxon>
        <taxon>Fungi</taxon>
        <taxon>Fungi incertae sedis</taxon>
        <taxon>Microsporidia</taxon>
        <taxon>Dubosqiidae</taxon>
        <taxon>Hamiltosporidium</taxon>
    </lineage>
</organism>
<evidence type="ECO:0000313" key="2">
    <source>
        <dbReference type="Proteomes" id="UP000293045"/>
    </source>
</evidence>
<reference evidence="1 2" key="1">
    <citation type="submission" date="2017-12" db="EMBL/GenBank/DDBJ databases">
        <authorList>
            <person name="Pombert J.-F."/>
            <person name="Haag K.L."/>
            <person name="Ebert D."/>
        </authorList>
    </citation>
    <scope>NUCLEOTIDE SEQUENCE [LARGE SCALE GENOMIC DNA]</scope>
    <source>
        <strain evidence="1">IL-BN-2</strain>
    </source>
</reference>
<dbReference type="VEuPathDB" id="MicrosporidiaDB:CWI39_1058p0030"/>
<accession>A0A4Q9L617</accession>
<sequence length="167" mass="18954">MEHLNNIFNAYNRTIHGAINKSSFMLFFGQPGFNNPLSRSIIVEYEASMIVPAIDVDSDMVLAEENAEKTQWSLEIASDVHEEFTETHTTITTIIADDLGNDSKIRSDINFDKEDFDMNTKTKRAPFDSFYDNSVFTVTAILMNNMIEGKNNDCGPRTVFRGVIKRI</sequence>
<comment type="caution">
    <text evidence="1">The sequence shown here is derived from an EMBL/GenBank/DDBJ whole genome shotgun (WGS) entry which is preliminary data.</text>
</comment>
<protein>
    <submittedName>
        <fullName evidence="1">Uncharacterized protein</fullName>
    </submittedName>
</protein>
<dbReference type="VEuPathDB" id="MicrosporidiaDB:CWI36_1261p0020"/>
<dbReference type="Proteomes" id="UP000293045">
    <property type="component" value="Unassembled WGS sequence"/>
</dbReference>
<evidence type="ECO:0000313" key="1">
    <source>
        <dbReference type="EMBL" id="TBU02954.1"/>
    </source>
</evidence>
<proteinExistence type="predicted"/>
<gene>
    <name evidence="1" type="ORF">CWI39_1058p0030</name>
</gene>
<dbReference type="AlphaFoldDB" id="A0A4Q9L617"/>
<dbReference type="EMBL" id="PIXR01001058">
    <property type="protein sequence ID" value="TBU02954.1"/>
    <property type="molecule type" value="Genomic_DNA"/>
</dbReference>